<accession>A0A679JIG4</accession>
<dbReference type="EMBL" id="LR743504">
    <property type="protein sequence ID" value="CAA2107222.1"/>
    <property type="molecule type" value="Genomic_DNA"/>
</dbReference>
<evidence type="ECO:0000313" key="1">
    <source>
        <dbReference type="EMBL" id="CAA2107222.1"/>
    </source>
</evidence>
<organism evidence="1">
    <name type="scientific">Methylobacterium bullatum</name>
    <dbReference type="NCBI Taxonomy" id="570505"/>
    <lineage>
        <taxon>Bacteria</taxon>
        <taxon>Pseudomonadati</taxon>
        <taxon>Pseudomonadota</taxon>
        <taxon>Alphaproteobacteria</taxon>
        <taxon>Hyphomicrobiales</taxon>
        <taxon>Methylobacteriaceae</taxon>
        <taxon>Methylobacterium</taxon>
    </lineage>
</organism>
<gene>
    <name evidence="1" type="ORF">MBUL_04054</name>
</gene>
<protein>
    <submittedName>
        <fullName evidence="1">Uncharacterized protein</fullName>
    </submittedName>
</protein>
<dbReference type="SUPFAM" id="SSF56529">
    <property type="entry name" value="FAH"/>
    <property type="match status" value="1"/>
</dbReference>
<proteinExistence type="predicted"/>
<reference evidence="1" key="1">
    <citation type="submission" date="2019-12" db="EMBL/GenBank/DDBJ databases">
        <authorList>
            <person name="Cremers G."/>
        </authorList>
    </citation>
    <scope>NUCLEOTIDE SEQUENCE</scope>
    <source>
        <strain evidence="1">Mbul1</strain>
    </source>
</reference>
<dbReference type="AlphaFoldDB" id="A0A679JIG4"/>
<name>A0A679JIG4_9HYPH</name>
<sequence>MLDDGTAFLLPHGIIGVGAGYCFVLGRPFEAPSDGSPGGREATDACLSCHLELHLLGRRVPPRTPLNERTATADLGLDVIHVRGPRVMDRRSRDLSAATVTVDLDRNTVARGRGADTFGWPIGAVAWTA</sequence>
<dbReference type="GO" id="GO:0003824">
    <property type="term" value="F:catalytic activity"/>
    <property type="evidence" value="ECO:0007669"/>
    <property type="project" value="InterPro"/>
</dbReference>
<dbReference type="Gene3D" id="3.90.850.10">
    <property type="entry name" value="Fumarylacetoacetase-like, C-terminal domain"/>
    <property type="match status" value="1"/>
</dbReference>
<dbReference type="InterPro" id="IPR036663">
    <property type="entry name" value="Fumarylacetoacetase_C_sf"/>
</dbReference>